<evidence type="ECO:0000313" key="3">
    <source>
        <dbReference type="Proteomes" id="UP000630887"/>
    </source>
</evidence>
<dbReference type="EMBL" id="BONI01000092">
    <property type="protein sequence ID" value="GIG10549.1"/>
    <property type="molecule type" value="Genomic_DNA"/>
</dbReference>
<sequence>MSENQQDRHWRRSSRCESGHCVEVSFDGELVLVRNSREPNGPWLTFDADEWRAFTAGLVAGELRG</sequence>
<protein>
    <recommendedName>
        <fullName evidence="1">DUF397 domain-containing protein</fullName>
    </recommendedName>
</protein>
<evidence type="ECO:0000313" key="2">
    <source>
        <dbReference type="EMBL" id="GIG10549.1"/>
    </source>
</evidence>
<name>A0A8J3PBE3_9ACTN</name>
<dbReference type="AlphaFoldDB" id="A0A8J3PBE3"/>
<dbReference type="Proteomes" id="UP000630887">
    <property type="component" value="Unassembled WGS sequence"/>
</dbReference>
<keyword evidence="3" id="KW-1185">Reference proteome</keyword>
<gene>
    <name evidence="2" type="ORF">Cco03nite_72490</name>
</gene>
<accession>A0A8J3PBE3</accession>
<proteinExistence type="predicted"/>
<comment type="caution">
    <text evidence="2">The sequence shown here is derived from an EMBL/GenBank/DDBJ whole genome shotgun (WGS) entry which is preliminary data.</text>
</comment>
<feature type="domain" description="DUF397" evidence="1">
    <location>
        <begin position="9"/>
        <end position="58"/>
    </location>
</feature>
<organism evidence="2 3">
    <name type="scientific">Catellatospora coxensis</name>
    <dbReference type="NCBI Taxonomy" id="310354"/>
    <lineage>
        <taxon>Bacteria</taxon>
        <taxon>Bacillati</taxon>
        <taxon>Actinomycetota</taxon>
        <taxon>Actinomycetes</taxon>
        <taxon>Micromonosporales</taxon>
        <taxon>Micromonosporaceae</taxon>
        <taxon>Catellatospora</taxon>
    </lineage>
</organism>
<reference evidence="2 3" key="1">
    <citation type="submission" date="2021-01" db="EMBL/GenBank/DDBJ databases">
        <title>Whole genome shotgun sequence of Catellatospora coxensis NBRC 107359.</title>
        <authorList>
            <person name="Komaki H."/>
            <person name="Tamura T."/>
        </authorList>
    </citation>
    <scope>NUCLEOTIDE SEQUENCE [LARGE SCALE GENOMIC DNA]</scope>
    <source>
        <strain evidence="2 3">NBRC 107359</strain>
    </source>
</reference>
<dbReference type="RefSeq" id="WP_203698518.1">
    <property type="nucleotide sequence ID" value="NZ_BAAALC010000045.1"/>
</dbReference>
<evidence type="ECO:0000259" key="1">
    <source>
        <dbReference type="Pfam" id="PF04149"/>
    </source>
</evidence>
<dbReference type="InterPro" id="IPR007278">
    <property type="entry name" value="DUF397"/>
</dbReference>
<dbReference type="Pfam" id="PF04149">
    <property type="entry name" value="DUF397"/>
    <property type="match status" value="1"/>
</dbReference>